<dbReference type="PANTHER" id="PTHR38815">
    <property type="entry name" value="HYPOTHETICAL MEMBRANE PROTEIN, CONSERVED, DUF373 FAMILY"/>
    <property type="match status" value="1"/>
</dbReference>
<evidence type="ECO:0000313" key="3">
    <source>
        <dbReference type="EMBL" id="SPC34104.1"/>
    </source>
</evidence>
<keyword evidence="2" id="KW-0472">Membrane</keyword>
<organism evidence="3 4">
    <name type="scientific">Candidatus Nitrosocaldus cavascurensis</name>
    <dbReference type="NCBI Taxonomy" id="2058097"/>
    <lineage>
        <taxon>Archaea</taxon>
        <taxon>Nitrososphaerota</taxon>
        <taxon>Nitrososphaeria</taxon>
        <taxon>Candidatus Nitrosocaldales</taxon>
        <taxon>Candidatus Nitrosocaldaceae</taxon>
        <taxon>Candidatus Nitrosocaldus</taxon>
    </lineage>
</organism>
<feature type="region of interest" description="Disordered" evidence="1">
    <location>
        <begin position="379"/>
        <end position="406"/>
    </location>
</feature>
<dbReference type="InterPro" id="IPR007254">
    <property type="entry name" value="DUF373"/>
</dbReference>
<reference evidence="4" key="1">
    <citation type="submission" date="2018-01" db="EMBL/GenBank/DDBJ databases">
        <authorList>
            <person name="Kerou L M."/>
        </authorList>
    </citation>
    <scope>NUCLEOTIDE SEQUENCE [LARGE SCALE GENOMIC DNA]</scope>
    <source>
        <strain evidence="4">SCU2</strain>
    </source>
</reference>
<evidence type="ECO:0008006" key="5">
    <source>
        <dbReference type="Google" id="ProtNLM"/>
    </source>
</evidence>
<feature type="transmembrane region" description="Helical" evidence="2">
    <location>
        <begin position="242"/>
        <end position="261"/>
    </location>
</feature>
<evidence type="ECO:0000256" key="1">
    <source>
        <dbReference type="SAM" id="MobiDB-lite"/>
    </source>
</evidence>
<keyword evidence="2" id="KW-1133">Transmembrane helix</keyword>
<protein>
    <recommendedName>
        <fullName evidence="5">DUF373 family protein</fullName>
    </recommendedName>
</protein>
<dbReference type="Pfam" id="PF04123">
    <property type="entry name" value="DUF373"/>
    <property type="match status" value="1"/>
</dbReference>
<feature type="transmembrane region" description="Helical" evidence="2">
    <location>
        <begin position="323"/>
        <end position="340"/>
    </location>
</feature>
<dbReference type="KEGG" id="ncv:NCAV_0927"/>
<accession>A0A2K5AR73</accession>
<sequence>MISSREREGIERGGEVRRDKSILVLCIDRDDDIGSKAGIGTPVVGRDECINAGVRLAIEDPEDADSNAIFAAVKVYEELVSKGYKSEIALLSGSYRRGVEADERIVSQLHSVLKRFSADAVVMVSDGSDDESVLPVIQGIVPVISVQRVVIKHSRSVEYSYALLARYLRSLIYDPRYSKFFLGIPGALLLAGGLSIVLNLADYALPMLSIILGAIFLVRAFDVDRTLLSITKSTTPSNFVRVFSIVAGIIIVIASLETGYVNVQGMLEGHDALNIILNKDIITAFLINMLPLLWIGIGVILGGRLLSNIFRSSIKAISDALRLVVLGLFYIPVQQLILMIKGEANPFSLVSSLLLGFAVTLIAVTLVYEYYRKRASSTTKASKNTTSSNSNSSNASDVDEVNYKDD</sequence>
<evidence type="ECO:0000313" key="4">
    <source>
        <dbReference type="Proteomes" id="UP000236248"/>
    </source>
</evidence>
<keyword evidence="4" id="KW-1185">Reference proteome</keyword>
<feature type="transmembrane region" description="Helical" evidence="2">
    <location>
        <begin position="346"/>
        <end position="368"/>
    </location>
</feature>
<dbReference type="GeneID" id="41594976"/>
<dbReference type="RefSeq" id="WP_103287165.1">
    <property type="nucleotide sequence ID" value="NZ_LT981265.1"/>
</dbReference>
<name>A0A2K5AR73_9ARCH</name>
<keyword evidence="2" id="KW-0812">Transmembrane</keyword>
<dbReference type="PANTHER" id="PTHR38815:SF1">
    <property type="entry name" value="DUF373 FAMILY PROTEIN"/>
    <property type="match status" value="1"/>
</dbReference>
<dbReference type="EMBL" id="LT981265">
    <property type="protein sequence ID" value="SPC34104.1"/>
    <property type="molecule type" value="Genomic_DNA"/>
</dbReference>
<feature type="transmembrane region" description="Helical" evidence="2">
    <location>
        <begin position="281"/>
        <end position="302"/>
    </location>
</feature>
<proteinExistence type="predicted"/>
<feature type="transmembrane region" description="Helical" evidence="2">
    <location>
        <begin position="203"/>
        <end position="221"/>
    </location>
</feature>
<dbReference type="Proteomes" id="UP000236248">
    <property type="component" value="Chromosome NCAV"/>
</dbReference>
<gene>
    <name evidence="3" type="ORF">NCAV_0927</name>
</gene>
<dbReference type="AlphaFoldDB" id="A0A2K5AR73"/>
<evidence type="ECO:0000256" key="2">
    <source>
        <dbReference type="SAM" id="Phobius"/>
    </source>
</evidence>
<feature type="compositionally biased region" description="Low complexity" evidence="1">
    <location>
        <begin position="379"/>
        <end position="396"/>
    </location>
</feature>